<proteinExistence type="inferred from homology"/>
<name>A0ABP6AIN9_9ACTN</name>
<dbReference type="PRINTS" id="PR01438">
    <property type="entry name" value="UNVRSLSTRESS"/>
</dbReference>
<dbReference type="InterPro" id="IPR014729">
    <property type="entry name" value="Rossmann-like_a/b/a_fold"/>
</dbReference>
<dbReference type="SUPFAM" id="SSF52402">
    <property type="entry name" value="Adenine nucleotide alpha hydrolases-like"/>
    <property type="match status" value="2"/>
</dbReference>
<dbReference type="Gene3D" id="3.40.50.620">
    <property type="entry name" value="HUPs"/>
    <property type="match status" value="2"/>
</dbReference>
<feature type="domain" description="UspA" evidence="2">
    <location>
        <begin position="185"/>
        <end position="323"/>
    </location>
</feature>
<dbReference type="Pfam" id="PF00582">
    <property type="entry name" value="Usp"/>
    <property type="match status" value="2"/>
</dbReference>
<evidence type="ECO:0000313" key="4">
    <source>
        <dbReference type="Proteomes" id="UP001501095"/>
    </source>
</evidence>
<comment type="similarity">
    <text evidence="1">Belongs to the universal stress protein A family.</text>
</comment>
<evidence type="ECO:0000256" key="1">
    <source>
        <dbReference type="ARBA" id="ARBA00008791"/>
    </source>
</evidence>
<evidence type="ECO:0000259" key="2">
    <source>
        <dbReference type="Pfam" id="PF00582"/>
    </source>
</evidence>
<evidence type="ECO:0000313" key="3">
    <source>
        <dbReference type="EMBL" id="GAA2516547.1"/>
    </source>
</evidence>
<comment type="caution">
    <text evidence="3">The sequence shown here is derived from an EMBL/GenBank/DDBJ whole genome shotgun (WGS) entry which is preliminary data.</text>
</comment>
<feature type="domain" description="UspA" evidence="2">
    <location>
        <begin position="25"/>
        <end position="162"/>
    </location>
</feature>
<protein>
    <submittedName>
        <fullName evidence="3">Universal stress protein</fullName>
    </submittedName>
</protein>
<keyword evidence="4" id="KW-1185">Reference proteome</keyword>
<dbReference type="PANTHER" id="PTHR46268:SF6">
    <property type="entry name" value="UNIVERSAL STRESS PROTEIN UP12"/>
    <property type="match status" value="1"/>
</dbReference>
<dbReference type="Proteomes" id="UP001501095">
    <property type="component" value="Unassembled WGS sequence"/>
</dbReference>
<dbReference type="InterPro" id="IPR006015">
    <property type="entry name" value="Universal_stress_UspA"/>
</dbReference>
<organism evidence="3 4">
    <name type="scientific">Streptomyces levis</name>
    <dbReference type="NCBI Taxonomy" id="285566"/>
    <lineage>
        <taxon>Bacteria</taxon>
        <taxon>Bacillati</taxon>
        <taxon>Actinomycetota</taxon>
        <taxon>Actinomycetes</taxon>
        <taxon>Kitasatosporales</taxon>
        <taxon>Streptomycetaceae</taxon>
        <taxon>Streptomyces</taxon>
    </lineage>
</organism>
<gene>
    <name evidence="3" type="ORF">GCM10010423_05080</name>
</gene>
<reference evidence="4" key="1">
    <citation type="journal article" date="2019" name="Int. J. Syst. Evol. Microbiol.">
        <title>The Global Catalogue of Microorganisms (GCM) 10K type strain sequencing project: providing services to taxonomists for standard genome sequencing and annotation.</title>
        <authorList>
            <consortium name="The Broad Institute Genomics Platform"/>
            <consortium name="The Broad Institute Genome Sequencing Center for Infectious Disease"/>
            <person name="Wu L."/>
            <person name="Ma J."/>
        </authorList>
    </citation>
    <scope>NUCLEOTIDE SEQUENCE [LARGE SCALE GENOMIC DNA]</scope>
    <source>
        <strain evidence="4">JCM 6924</strain>
    </source>
</reference>
<accession>A0ABP6AIN9</accession>
<dbReference type="InterPro" id="IPR006016">
    <property type="entry name" value="UspA"/>
</dbReference>
<sequence length="325" mass="34620">MRPLAVPFARRHAEGGNPIQEVDSMSRTVTVGLDGSPESRAAAEWAAREAALRGLPLRLVHVWEPVPEPMAQAPLLGAETQQHWSERIPREAAEGLRLRHPGVAVEMEQIHGRPVETLTEAAGSAELLVLGSRGLSGLGGFLVGSVGMAVIAHTDTPVVLVRAGEQAADEHEDDPAGIPSAATAYRPVVLGLDTGRPHEAVIAFAFEEAARRGTALRAVHGWSLPPYYAYGLPADLEFHAELGRAEAAALAEVLRPWREKYPDVEVVEESRAGSPARQVVDASRAASLVVVGRRIRRSPFGAHIGSVTHAVLHHAVAPVAVVPHD</sequence>
<dbReference type="EMBL" id="BAAATM010000002">
    <property type="protein sequence ID" value="GAA2516547.1"/>
    <property type="molecule type" value="Genomic_DNA"/>
</dbReference>
<dbReference type="PANTHER" id="PTHR46268">
    <property type="entry name" value="STRESS RESPONSE PROTEIN NHAX"/>
    <property type="match status" value="1"/>
</dbReference>